<keyword evidence="2" id="KW-1185">Reference proteome</keyword>
<sequence>MPPKASPTGYAAYEKEFYDACEIADEVKIISFLGHAKLSPETICNGFESPAIRGNPAMVRALSAAGVDMAPGAIIFRAACANGDLQKVKEALASKQLPIETLKKGLYVATFNGHLDIVTALFKARVPRTPESVAVLSVSQDPRIIRLYFDRGLKPSKCKTRRGEPILRFVDATCAREFLEGGVDPNLCGPKKISPLASAISKAYEDGGALFDVLVEYGAKKDSGLFFYAIPRSRSNTAFKTKFLLSRGLDPNVTSAEWGTPLHCAVHFAMEDVIQILLDAGADPTMRVECSQFPNETPAEVAEFMRQSDPDDEDEFRRVLSLLADAQAGQNTSETTLSEQPTDGSQLEQTNMNAKRVHGLNPVQAHTEKRSIQDATEPTERNIKAKKQHTASKSSLQNVFSQDNISSRTRSRTNVVS</sequence>
<evidence type="ECO:0000313" key="1">
    <source>
        <dbReference type="EMBL" id="KAK1141815.1"/>
    </source>
</evidence>
<comment type="caution">
    <text evidence="1">The sequence shown here is derived from an EMBL/GenBank/DDBJ whole genome shotgun (WGS) entry which is preliminary data.</text>
</comment>
<protein>
    <submittedName>
        <fullName evidence="1">Uncharacterized protein</fullName>
    </submittedName>
</protein>
<name>A0ACC3AW08_9EURO</name>
<gene>
    <name evidence="1" type="ORF">N8T08_008480</name>
</gene>
<proteinExistence type="predicted"/>
<accession>A0ACC3AW08</accession>
<reference evidence="1 2" key="1">
    <citation type="journal article" date="2023" name="ACS Omega">
        <title>Identification of the Neoaspergillic Acid Biosynthesis Gene Cluster by Establishing an In Vitro CRISPR-Ribonucleoprotein Genetic System in Aspergillus melleus.</title>
        <authorList>
            <person name="Yuan B."/>
            <person name="Grau M.F."/>
            <person name="Murata R.M."/>
            <person name="Torok T."/>
            <person name="Venkateswaran K."/>
            <person name="Stajich J.E."/>
            <person name="Wang C.C.C."/>
        </authorList>
    </citation>
    <scope>NUCLEOTIDE SEQUENCE [LARGE SCALE GENOMIC DNA]</scope>
    <source>
        <strain evidence="1 2">IMV 1140</strain>
    </source>
</reference>
<dbReference type="EMBL" id="JAOPJF010000059">
    <property type="protein sequence ID" value="KAK1141815.1"/>
    <property type="molecule type" value="Genomic_DNA"/>
</dbReference>
<organism evidence="1 2">
    <name type="scientific">Aspergillus melleus</name>
    <dbReference type="NCBI Taxonomy" id="138277"/>
    <lineage>
        <taxon>Eukaryota</taxon>
        <taxon>Fungi</taxon>
        <taxon>Dikarya</taxon>
        <taxon>Ascomycota</taxon>
        <taxon>Pezizomycotina</taxon>
        <taxon>Eurotiomycetes</taxon>
        <taxon>Eurotiomycetidae</taxon>
        <taxon>Eurotiales</taxon>
        <taxon>Aspergillaceae</taxon>
        <taxon>Aspergillus</taxon>
        <taxon>Aspergillus subgen. Circumdati</taxon>
    </lineage>
</organism>
<evidence type="ECO:0000313" key="2">
    <source>
        <dbReference type="Proteomes" id="UP001177260"/>
    </source>
</evidence>
<dbReference type="Proteomes" id="UP001177260">
    <property type="component" value="Unassembled WGS sequence"/>
</dbReference>